<keyword evidence="3" id="KW-1185">Reference proteome</keyword>
<gene>
    <name evidence="2" type="ORF">ATL39_2880</name>
</gene>
<sequence length="33" mass="4075">MRKEMSQSNESRYTPNQEEQSIMQMINDYHGRR</sequence>
<evidence type="ECO:0000313" key="3">
    <source>
        <dbReference type="Proteomes" id="UP000285120"/>
    </source>
</evidence>
<accession>A0A419UWE9</accession>
<feature type="region of interest" description="Disordered" evidence="1">
    <location>
        <begin position="1"/>
        <end position="33"/>
    </location>
</feature>
<proteinExistence type="predicted"/>
<feature type="compositionally biased region" description="Polar residues" evidence="1">
    <location>
        <begin position="1"/>
        <end position="24"/>
    </location>
</feature>
<dbReference type="EMBL" id="RAPK01000011">
    <property type="protein sequence ID" value="RKD69462.1"/>
    <property type="molecule type" value="Genomic_DNA"/>
</dbReference>
<evidence type="ECO:0000256" key="1">
    <source>
        <dbReference type="SAM" id="MobiDB-lite"/>
    </source>
</evidence>
<evidence type="ECO:0000313" key="2">
    <source>
        <dbReference type="EMBL" id="RKD69462.1"/>
    </source>
</evidence>
<dbReference type="Proteomes" id="UP000285120">
    <property type="component" value="Unassembled WGS sequence"/>
</dbReference>
<comment type="caution">
    <text evidence="2">The sequence shown here is derived from an EMBL/GenBank/DDBJ whole genome shotgun (WGS) entry which is preliminary data.</text>
</comment>
<protein>
    <submittedName>
        <fullName evidence="2">Uncharacterized protein</fullName>
    </submittedName>
</protein>
<dbReference type="AlphaFoldDB" id="A0A419UWE9"/>
<name>A0A419UWE9_9BACL</name>
<organism evidence="2 3">
    <name type="scientific">Sinobaca qinghaiensis</name>
    <dbReference type="NCBI Taxonomy" id="342944"/>
    <lineage>
        <taxon>Bacteria</taxon>
        <taxon>Bacillati</taxon>
        <taxon>Bacillota</taxon>
        <taxon>Bacilli</taxon>
        <taxon>Bacillales</taxon>
        <taxon>Sporolactobacillaceae</taxon>
        <taxon>Sinobaca</taxon>
    </lineage>
</organism>
<reference evidence="2 3" key="1">
    <citation type="submission" date="2018-09" db="EMBL/GenBank/DDBJ databases">
        <title>Genomic Encyclopedia of Archaeal and Bacterial Type Strains, Phase II (KMG-II): from individual species to whole genera.</title>
        <authorList>
            <person name="Goeker M."/>
        </authorList>
    </citation>
    <scope>NUCLEOTIDE SEQUENCE [LARGE SCALE GENOMIC DNA]</scope>
    <source>
        <strain evidence="2 3">DSM 17008</strain>
    </source>
</reference>